<dbReference type="PANTHER" id="PTHR43640">
    <property type="entry name" value="OS07G0260300 PROTEIN"/>
    <property type="match status" value="1"/>
</dbReference>
<name>A0A1I3NIZ3_9PLAN</name>
<protein>
    <submittedName>
        <fullName evidence="3">Peroxiredoxin</fullName>
    </submittedName>
</protein>
<evidence type="ECO:0000259" key="2">
    <source>
        <dbReference type="PROSITE" id="PS51352"/>
    </source>
</evidence>
<gene>
    <name evidence="3" type="ORF">SAMN05421753_115112</name>
</gene>
<feature type="chain" id="PRO_5011515582" evidence="1">
    <location>
        <begin position="23"/>
        <end position="204"/>
    </location>
</feature>
<dbReference type="InterPro" id="IPR013740">
    <property type="entry name" value="Redoxin"/>
</dbReference>
<evidence type="ECO:0000313" key="4">
    <source>
        <dbReference type="Proteomes" id="UP000199518"/>
    </source>
</evidence>
<keyword evidence="4" id="KW-1185">Reference proteome</keyword>
<feature type="domain" description="Thioredoxin" evidence="2">
    <location>
        <begin position="29"/>
        <end position="182"/>
    </location>
</feature>
<dbReference type="Gene3D" id="3.40.30.10">
    <property type="entry name" value="Glutaredoxin"/>
    <property type="match status" value="1"/>
</dbReference>
<dbReference type="GO" id="GO:0016491">
    <property type="term" value="F:oxidoreductase activity"/>
    <property type="evidence" value="ECO:0007669"/>
    <property type="project" value="InterPro"/>
</dbReference>
<dbReference type="STRING" id="1576369.SAMN05421753_115112"/>
<reference evidence="4" key="1">
    <citation type="submission" date="2016-10" db="EMBL/GenBank/DDBJ databases">
        <authorList>
            <person name="Varghese N."/>
            <person name="Submissions S."/>
        </authorList>
    </citation>
    <scope>NUCLEOTIDE SEQUENCE [LARGE SCALE GENOMIC DNA]</scope>
    <source>
        <strain evidence="4">DSM 26348</strain>
    </source>
</reference>
<dbReference type="PROSITE" id="PS51352">
    <property type="entry name" value="THIOREDOXIN_2"/>
    <property type="match status" value="1"/>
</dbReference>
<dbReference type="RefSeq" id="WP_092053484.1">
    <property type="nucleotide sequence ID" value="NZ_FOQD01000015.1"/>
</dbReference>
<evidence type="ECO:0000256" key="1">
    <source>
        <dbReference type="SAM" id="SignalP"/>
    </source>
</evidence>
<dbReference type="InterPro" id="IPR013766">
    <property type="entry name" value="Thioredoxin_domain"/>
</dbReference>
<dbReference type="SUPFAM" id="SSF52833">
    <property type="entry name" value="Thioredoxin-like"/>
    <property type="match status" value="1"/>
</dbReference>
<feature type="signal peptide" evidence="1">
    <location>
        <begin position="1"/>
        <end position="22"/>
    </location>
</feature>
<evidence type="ECO:0000313" key="3">
    <source>
        <dbReference type="EMBL" id="SFJ09139.1"/>
    </source>
</evidence>
<organism evidence="3 4">
    <name type="scientific">Planctomicrobium piriforme</name>
    <dbReference type="NCBI Taxonomy" id="1576369"/>
    <lineage>
        <taxon>Bacteria</taxon>
        <taxon>Pseudomonadati</taxon>
        <taxon>Planctomycetota</taxon>
        <taxon>Planctomycetia</taxon>
        <taxon>Planctomycetales</taxon>
        <taxon>Planctomycetaceae</taxon>
        <taxon>Planctomicrobium</taxon>
    </lineage>
</organism>
<dbReference type="InterPro" id="IPR047262">
    <property type="entry name" value="PRX-like1"/>
</dbReference>
<dbReference type="AlphaFoldDB" id="A0A1I3NIZ3"/>
<dbReference type="EMBL" id="FOQD01000015">
    <property type="protein sequence ID" value="SFJ09139.1"/>
    <property type="molecule type" value="Genomic_DNA"/>
</dbReference>
<dbReference type="OrthoDB" id="9809746at2"/>
<dbReference type="InterPro" id="IPR036249">
    <property type="entry name" value="Thioredoxin-like_sf"/>
</dbReference>
<dbReference type="PANTHER" id="PTHR43640:SF1">
    <property type="entry name" value="THIOREDOXIN-DEPENDENT PEROXIREDOXIN"/>
    <property type="match status" value="1"/>
</dbReference>
<proteinExistence type="predicted"/>
<keyword evidence="1" id="KW-0732">Signal</keyword>
<sequence>MRAALSLALLLLCFACLPLAHAGEFNEVLSIGSIAPSWTDLPGTDGKSHSLADLAAKPVVVVIFTCVSCPTAADYEDRINALATTHGGDSSQVAVVTVCVNRVEADRLPALTARAAEKKFQFTYLYDESQKIARDFGAVFTPEFYVLDRDRKVIYMGAMDDNTDPAKVTQHYVDDAVAAALAGKSPETKEVIARGCRVRYVRQR</sequence>
<dbReference type="Proteomes" id="UP000199518">
    <property type="component" value="Unassembled WGS sequence"/>
</dbReference>
<dbReference type="Pfam" id="PF08534">
    <property type="entry name" value="Redoxin"/>
    <property type="match status" value="1"/>
</dbReference>
<accession>A0A1I3NIZ3</accession>